<dbReference type="InterPro" id="IPR007197">
    <property type="entry name" value="rSAM"/>
</dbReference>
<feature type="binding site" evidence="8">
    <location>
        <position position="50"/>
    </location>
    <ligand>
        <name>[4Fe-4S] cluster</name>
        <dbReference type="ChEBI" id="CHEBI:49883"/>
        <note>4Fe-4S-S-AdoMet</note>
    </ligand>
</feature>
<feature type="binding site" evidence="8">
    <location>
        <position position="83"/>
    </location>
    <ligand>
        <name>substrate</name>
    </ligand>
</feature>
<dbReference type="GO" id="GO:0000287">
    <property type="term" value="F:magnesium ion binding"/>
    <property type="evidence" value="ECO:0007669"/>
    <property type="project" value="UniProtKB-UniRule"/>
</dbReference>
<dbReference type="RefSeq" id="WP_073321012.1">
    <property type="nucleotide sequence ID" value="NZ_FQYP01000011.1"/>
</dbReference>
<evidence type="ECO:0000256" key="7">
    <source>
        <dbReference type="ARBA" id="ARBA00023239"/>
    </source>
</evidence>
<dbReference type="SFLD" id="SFLDS00029">
    <property type="entry name" value="Radical_SAM"/>
    <property type="match status" value="1"/>
</dbReference>
<keyword evidence="1 8" id="KW-0004">4Fe-4S</keyword>
<evidence type="ECO:0000256" key="8">
    <source>
        <dbReference type="HAMAP-Rule" id="MF_00917"/>
    </source>
</evidence>
<dbReference type="PANTHER" id="PTHR42836">
    <property type="entry name" value="7-CARBOXY-7-DEAZAGUANINE SYNTHASE"/>
    <property type="match status" value="1"/>
</dbReference>
<dbReference type="Gene3D" id="3.20.20.70">
    <property type="entry name" value="Aldolase class I"/>
    <property type="match status" value="1"/>
</dbReference>
<proteinExistence type="inferred from homology"/>
<dbReference type="SUPFAM" id="SSF102114">
    <property type="entry name" value="Radical SAM enzymes"/>
    <property type="match status" value="1"/>
</dbReference>
<name>A0A1M6KJF3_9FLAO</name>
<dbReference type="AlphaFoldDB" id="A0A1M6KJF3"/>
<dbReference type="InterPro" id="IPR013785">
    <property type="entry name" value="Aldolase_TIM"/>
</dbReference>
<feature type="binding site" evidence="8">
    <location>
        <position position="43"/>
    </location>
    <ligand>
        <name>[4Fe-4S] cluster</name>
        <dbReference type="ChEBI" id="CHEBI:49883"/>
        <note>4Fe-4S-S-AdoMet</note>
    </ligand>
</feature>
<keyword evidence="7 8" id="KW-0456">Lyase</keyword>
<comment type="cofactor">
    <cofactor evidence="8">
        <name>S-adenosyl-L-methionine</name>
        <dbReference type="ChEBI" id="CHEBI:59789"/>
    </cofactor>
    <text evidence="8">Binds 1 S-adenosyl-L-methionine per subunit.</text>
</comment>
<dbReference type="InterPro" id="IPR024924">
    <property type="entry name" value="7-CO-7-deazaguanine_synth-like"/>
</dbReference>
<keyword evidence="5 8" id="KW-0408">Iron</keyword>
<keyword evidence="6 8" id="KW-0411">Iron-sulfur</keyword>
<dbReference type="GO" id="GO:0016840">
    <property type="term" value="F:carbon-nitrogen lyase activity"/>
    <property type="evidence" value="ECO:0007669"/>
    <property type="project" value="UniProtKB-UniRule"/>
</dbReference>
<feature type="binding site" evidence="8">
    <location>
        <position position="39"/>
    </location>
    <ligand>
        <name>substrate</name>
    </ligand>
</feature>
<comment type="function">
    <text evidence="8">Catalyzes the complex heterocyclic radical-mediated conversion of 6-carboxy-5,6,7,8-tetrahydropterin (CPH4) to 7-carboxy-7-deazaguanine (CDG), a step common to the biosynthetic pathways of all 7-deazapurine-containing compounds.</text>
</comment>
<keyword evidence="4 8" id="KW-0460">Magnesium</keyword>
<evidence type="ECO:0000256" key="3">
    <source>
        <dbReference type="ARBA" id="ARBA00022723"/>
    </source>
</evidence>
<gene>
    <name evidence="8" type="primary">queE</name>
    <name evidence="9" type="ORF">SAMN04488508_11153</name>
</gene>
<organism evidence="9 10">
    <name type="scientific">Aquimarina spongiae</name>
    <dbReference type="NCBI Taxonomy" id="570521"/>
    <lineage>
        <taxon>Bacteria</taxon>
        <taxon>Pseudomonadati</taxon>
        <taxon>Bacteroidota</taxon>
        <taxon>Flavobacteriia</taxon>
        <taxon>Flavobacteriales</taxon>
        <taxon>Flavobacteriaceae</taxon>
        <taxon>Aquimarina</taxon>
    </lineage>
</organism>
<comment type="cofactor">
    <cofactor evidence="8">
        <name>[4Fe-4S] cluster</name>
        <dbReference type="ChEBI" id="CHEBI:49883"/>
    </cofactor>
    <text evidence="8">Binds 1 [4Fe-4S] cluster. The cluster is coordinated with 3 cysteines and an exchangeable S-adenosyl-L-methionine.</text>
</comment>
<feature type="binding site" evidence="8">
    <location>
        <position position="85"/>
    </location>
    <ligand>
        <name>S-adenosyl-L-methionine</name>
        <dbReference type="ChEBI" id="CHEBI:59789"/>
    </ligand>
</feature>
<dbReference type="PIRSF" id="PIRSF000370">
    <property type="entry name" value="QueE"/>
    <property type="match status" value="1"/>
</dbReference>
<dbReference type="PANTHER" id="PTHR42836:SF1">
    <property type="entry name" value="7-CARBOXY-7-DEAZAGUANINE SYNTHASE"/>
    <property type="match status" value="1"/>
</dbReference>
<comment type="caution">
    <text evidence="8">Lacks conserved residue(s) required for the propagation of feature annotation.</text>
</comment>
<dbReference type="STRING" id="570521.SAMN04488508_11153"/>
<evidence type="ECO:0000256" key="4">
    <source>
        <dbReference type="ARBA" id="ARBA00022842"/>
    </source>
</evidence>
<dbReference type="GO" id="GO:0008616">
    <property type="term" value="P:tRNA queuosine(34) biosynthetic process"/>
    <property type="evidence" value="ECO:0007669"/>
    <property type="project" value="UniProtKB-UniRule"/>
</dbReference>
<keyword evidence="3 8" id="KW-0479">Metal-binding</keyword>
<evidence type="ECO:0000256" key="5">
    <source>
        <dbReference type="ARBA" id="ARBA00023004"/>
    </source>
</evidence>
<protein>
    <recommendedName>
        <fullName evidence="8">7-carboxy-7-deazaguanine synthase</fullName>
        <shortName evidence="8">CDG synthase</shortName>
        <ecNumber evidence="8">4.3.99.3</ecNumber>
    </recommendedName>
    <alternativeName>
        <fullName evidence="8">Queuosine biosynthesis protein QueE</fullName>
    </alternativeName>
</protein>
<feature type="binding site" evidence="8">
    <location>
        <begin position="24"/>
        <end position="26"/>
    </location>
    <ligand>
        <name>substrate</name>
    </ligand>
</feature>
<dbReference type="Proteomes" id="UP000184432">
    <property type="component" value="Unassembled WGS sequence"/>
</dbReference>
<evidence type="ECO:0000313" key="10">
    <source>
        <dbReference type="Proteomes" id="UP000184432"/>
    </source>
</evidence>
<keyword evidence="8" id="KW-0671">Queuosine biosynthesis</keyword>
<dbReference type="EMBL" id="FQYP01000011">
    <property type="protein sequence ID" value="SHJ59108.1"/>
    <property type="molecule type" value="Genomic_DNA"/>
</dbReference>
<feature type="binding site" evidence="8">
    <location>
        <position position="47"/>
    </location>
    <ligand>
        <name>[4Fe-4S] cluster</name>
        <dbReference type="ChEBI" id="CHEBI:49883"/>
        <note>4Fe-4S-S-AdoMet</note>
    </ligand>
</feature>
<dbReference type="GO" id="GO:0051539">
    <property type="term" value="F:4 iron, 4 sulfur cluster binding"/>
    <property type="evidence" value="ECO:0007669"/>
    <property type="project" value="UniProtKB-UniRule"/>
</dbReference>
<dbReference type="UniPathway" id="UPA00391"/>
<feature type="binding site" evidence="8">
    <location>
        <begin position="126"/>
        <end position="128"/>
    </location>
    <ligand>
        <name>S-adenosyl-L-methionine</name>
        <dbReference type="ChEBI" id="CHEBI:59789"/>
    </ligand>
</feature>
<accession>A0A1M6KJF3</accession>
<reference evidence="10" key="1">
    <citation type="submission" date="2016-11" db="EMBL/GenBank/DDBJ databases">
        <authorList>
            <person name="Varghese N."/>
            <person name="Submissions S."/>
        </authorList>
    </citation>
    <scope>NUCLEOTIDE SEQUENCE [LARGE SCALE GENOMIC DNA]</scope>
    <source>
        <strain evidence="10">DSM 22623</strain>
    </source>
</reference>
<feature type="binding site" evidence="8">
    <location>
        <position position="209"/>
    </location>
    <ligand>
        <name>substrate</name>
    </ligand>
</feature>
<sequence length="209" mass="23727">MQKSTQELVNLGEMLPLMEEFYTIQGEGYHKGTAAYFIRIGGCDVGCHWCDVKESWNAELHPPTHTDFIVNTALKYSDVVVVTGGEPLTWDMTLLTKGLREGGAKTHIETSGAYSLSGEWDWICLSPKKVKLPVAEIYPMADELKCIVYNKSDFAFAEEQASKVSEDCILYLQPEWSVREKMIPLIVDYVMKNPKWKVSLQTHKYLNIP</sequence>
<comment type="pathway">
    <text evidence="8">Purine metabolism; 7-cyano-7-deazaguanine biosynthesis.</text>
</comment>
<evidence type="ECO:0000256" key="2">
    <source>
        <dbReference type="ARBA" id="ARBA00022691"/>
    </source>
</evidence>
<comment type="similarity">
    <text evidence="8">Belongs to the radical SAM superfamily. 7-carboxy-7-deazaguanine synthase family.</text>
</comment>
<feature type="binding site" evidence="8">
    <location>
        <begin position="49"/>
        <end position="51"/>
    </location>
    <ligand>
        <name>S-adenosyl-L-methionine</name>
        <dbReference type="ChEBI" id="CHEBI:59789"/>
    </ligand>
</feature>
<keyword evidence="2 8" id="KW-0949">S-adenosyl-L-methionine</keyword>
<evidence type="ECO:0000313" key="9">
    <source>
        <dbReference type="EMBL" id="SHJ59108.1"/>
    </source>
</evidence>
<comment type="subunit">
    <text evidence="8">Homodimer.</text>
</comment>
<keyword evidence="10" id="KW-1185">Reference proteome</keyword>
<dbReference type="InterPro" id="IPR058240">
    <property type="entry name" value="rSAM_sf"/>
</dbReference>
<evidence type="ECO:0000256" key="1">
    <source>
        <dbReference type="ARBA" id="ARBA00022485"/>
    </source>
</evidence>
<evidence type="ECO:0000256" key="6">
    <source>
        <dbReference type="ARBA" id="ARBA00023014"/>
    </source>
</evidence>
<dbReference type="GO" id="GO:1904047">
    <property type="term" value="F:S-adenosyl-L-methionine binding"/>
    <property type="evidence" value="ECO:0007669"/>
    <property type="project" value="UniProtKB-UniRule"/>
</dbReference>
<comment type="catalytic activity">
    <reaction evidence="8">
        <text>6-carboxy-5,6,7,8-tetrahydropterin + H(+) = 7-carboxy-7-carbaguanine + NH4(+)</text>
        <dbReference type="Rhea" id="RHEA:27974"/>
        <dbReference type="ChEBI" id="CHEBI:15378"/>
        <dbReference type="ChEBI" id="CHEBI:28938"/>
        <dbReference type="ChEBI" id="CHEBI:61032"/>
        <dbReference type="ChEBI" id="CHEBI:61036"/>
        <dbReference type="EC" id="4.3.99.3"/>
    </reaction>
</comment>
<dbReference type="HAMAP" id="MF_00917">
    <property type="entry name" value="QueE"/>
    <property type="match status" value="1"/>
</dbReference>
<comment type="cofactor">
    <cofactor evidence="8">
        <name>Mg(2+)</name>
        <dbReference type="ChEBI" id="CHEBI:18420"/>
    </cofactor>
</comment>
<dbReference type="EC" id="4.3.99.3" evidence="8"/>
<dbReference type="OrthoDB" id="9792276at2"/>